<organism evidence="2 3">
    <name type="scientific">Corynespora cassiicola Philippines</name>
    <dbReference type="NCBI Taxonomy" id="1448308"/>
    <lineage>
        <taxon>Eukaryota</taxon>
        <taxon>Fungi</taxon>
        <taxon>Dikarya</taxon>
        <taxon>Ascomycota</taxon>
        <taxon>Pezizomycotina</taxon>
        <taxon>Dothideomycetes</taxon>
        <taxon>Pleosporomycetidae</taxon>
        <taxon>Pleosporales</taxon>
        <taxon>Corynesporascaceae</taxon>
        <taxon>Corynespora</taxon>
    </lineage>
</organism>
<name>A0A2T2NGR7_CORCC</name>
<keyword evidence="3" id="KW-1185">Reference proteome</keyword>
<evidence type="ECO:0000313" key="2">
    <source>
        <dbReference type="EMBL" id="PSN64456.1"/>
    </source>
</evidence>
<feature type="compositionally biased region" description="Basic residues" evidence="1">
    <location>
        <begin position="74"/>
        <end position="87"/>
    </location>
</feature>
<dbReference type="Proteomes" id="UP000240883">
    <property type="component" value="Unassembled WGS sequence"/>
</dbReference>
<dbReference type="EMBL" id="KZ678138">
    <property type="protein sequence ID" value="PSN64456.1"/>
    <property type="molecule type" value="Genomic_DNA"/>
</dbReference>
<dbReference type="AlphaFoldDB" id="A0A2T2NGR7"/>
<accession>A0A2T2NGR7</accession>
<reference evidence="2 3" key="1">
    <citation type="journal article" date="2018" name="Front. Microbiol.">
        <title>Genome-Wide Analysis of Corynespora cassiicola Leaf Fall Disease Putative Effectors.</title>
        <authorList>
            <person name="Lopez D."/>
            <person name="Ribeiro S."/>
            <person name="Label P."/>
            <person name="Fumanal B."/>
            <person name="Venisse J.S."/>
            <person name="Kohler A."/>
            <person name="de Oliveira R.R."/>
            <person name="Labutti K."/>
            <person name="Lipzen A."/>
            <person name="Lail K."/>
            <person name="Bauer D."/>
            <person name="Ohm R.A."/>
            <person name="Barry K.W."/>
            <person name="Spatafora J."/>
            <person name="Grigoriev I.V."/>
            <person name="Martin F.M."/>
            <person name="Pujade-Renaud V."/>
        </authorList>
    </citation>
    <scope>NUCLEOTIDE SEQUENCE [LARGE SCALE GENOMIC DNA]</scope>
    <source>
        <strain evidence="2 3">Philippines</strain>
    </source>
</reference>
<protein>
    <submittedName>
        <fullName evidence="2">Uncharacterized protein</fullName>
    </submittedName>
</protein>
<gene>
    <name evidence="2" type="ORF">BS50DRAFT_74450</name>
</gene>
<sequence length="284" mass="31006">MKRSDEAFPIGTAQRAPHAHLPRWRSGDFPPPITFLPRECAALRRCEHGSGTHQAHAAGCGAECRGVQPAGSPYRRRRPRRPRRPIRPRPPPDGGRARRRRSKRANQHASTGSRAVRPGIAALSCLALTWALRTMSSYDQASRLRLTALCSVLHFPTRGLLNRFRTRGYARGSASTFPTPLPQASFVDHAGTSRAIVSNPDLVARACSDRLSPRPDLALVAQISPPSSLISSCCSRRLTCMLRPSERLRLRAAPELSSPSLSLAWPARAQALARDGACCLPDAL</sequence>
<feature type="region of interest" description="Disordered" evidence="1">
    <location>
        <begin position="1"/>
        <end position="25"/>
    </location>
</feature>
<feature type="compositionally biased region" description="Basic residues" evidence="1">
    <location>
        <begin position="97"/>
        <end position="106"/>
    </location>
</feature>
<evidence type="ECO:0000256" key="1">
    <source>
        <dbReference type="SAM" id="MobiDB-lite"/>
    </source>
</evidence>
<feature type="region of interest" description="Disordered" evidence="1">
    <location>
        <begin position="63"/>
        <end position="114"/>
    </location>
</feature>
<proteinExistence type="predicted"/>
<evidence type="ECO:0000313" key="3">
    <source>
        <dbReference type="Proteomes" id="UP000240883"/>
    </source>
</evidence>